<dbReference type="PANTHER" id="PTHR47779:SF1">
    <property type="entry name" value="SYNTHASE (CCG-9), PUTATIVE (AFU_ORTHOLOGUE AFUA_3G12100)-RELATED"/>
    <property type="match status" value="1"/>
</dbReference>
<organism evidence="1 2">
    <name type="scientific">Cryoendolithus antarcticus</name>
    <dbReference type="NCBI Taxonomy" id="1507870"/>
    <lineage>
        <taxon>Eukaryota</taxon>
        <taxon>Fungi</taxon>
        <taxon>Dikarya</taxon>
        <taxon>Ascomycota</taxon>
        <taxon>Pezizomycotina</taxon>
        <taxon>Dothideomycetes</taxon>
        <taxon>Dothideomycetidae</taxon>
        <taxon>Cladosporiales</taxon>
        <taxon>Cladosporiaceae</taxon>
        <taxon>Cryoendolithus</taxon>
    </lineage>
</organism>
<name>A0A1V8T0X8_9PEZI</name>
<accession>A0A1V8T0X8</accession>
<dbReference type="SUPFAM" id="SSF53756">
    <property type="entry name" value="UDP-Glycosyltransferase/glycogen phosphorylase"/>
    <property type="match status" value="1"/>
</dbReference>
<dbReference type="Proteomes" id="UP000192596">
    <property type="component" value="Unassembled WGS sequence"/>
</dbReference>
<dbReference type="AlphaFoldDB" id="A0A1V8T0X8"/>
<comment type="caution">
    <text evidence="1">The sequence shown here is derived from an EMBL/GenBank/DDBJ whole genome shotgun (WGS) entry which is preliminary data.</text>
</comment>
<protein>
    <recommendedName>
        <fullName evidence="3">Glycosyl transferase family 1 domain-containing protein</fullName>
    </recommendedName>
</protein>
<proteinExistence type="predicted"/>
<keyword evidence="2" id="KW-1185">Reference proteome</keyword>
<evidence type="ECO:0000313" key="1">
    <source>
        <dbReference type="EMBL" id="OQO04980.1"/>
    </source>
</evidence>
<dbReference type="InterPro" id="IPR052078">
    <property type="entry name" value="Trehalose_Metab_GTase"/>
</dbReference>
<evidence type="ECO:0008006" key="3">
    <source>
        <dbReference type="Google" id="ProtNLM"/>
    </source>
</evidence>
<dbReference type="STRING" id="1507870.A0A1V8T0X8"/>
<dbReference type="OrthoDB" id="937291at2759"/>
<dbReference type="Gene3D" id="3.40.50.2000">
    <property type="entry name" value="Glycogen Phosphorylase B"/>
    <property type="match status" value="2"/>
</dbReference>
<dbReference type="InParanoid" id="A0A1V8T0X8"/>
<dbReference type="PANTHER" id="PTHR47779">
    <property type="entry name" value="SYNTHASE (CCG-9), PUTATIVE (AFU_ORTHOLOGUE AFUA_3G12100)-RELATED"/>
    <property type="match status" value="1"/>
</dbReference>
<evidence type="ECO:0000313" key="2">
    <source>
        <dbReference type="Proteomes" id="UP000192596"/>
    </source>
</evidence>
<reference evidence="2" key="1">
    <citation type="submission" date="2017-03" db="EMBL/GenBank/DDBJ databases">
        <title>Genomes of endolithic fungi from Antarctica.</title>
        <authorList>
            <person name="Coleine C."/>
            <person name="Masonjones S."/>
            <person name="Stajich J.E."/>
        </authorList>
    </citation>
    <scope>NUCLEOTIDE SEQUENCE [LARGE SCALE GENOMIC DNA]</scope>
    <source>
        <strain evidence="2">CCFEE 5527</strain>
    </source>
</reference>
<sequence>MPAVVTISKRLDPLRPVILRSHHVLRHDLITAQGTSAAQAWQWIWSHIKHADLFISEPLQMHVPRMIPSQKLALLPSSINWLDGQNKRLSDEATAFYHRDFAHLCQRQGIPHLVYPRRDYIIQITDSDSETAMQDAIAAFALFRRQSRYCSGLSVQQTPQLLLCSYPSAHERSGGQSFKRLRISFTKDYPDLAKDIIISPLPPSDQTLNALLSRAHISLALSQTPSPNPLVAQSLHKGVPCIALHTPSNAFQIQHSRSGFLVQVSGKSADIGAVAEYMDALFGDDERYYDMGYYGRLGISDENSTVGEALCWMYLFDRMTGERKLRFEGRGVWDMAREGAGERRRRADVELPRDVAII</sequence>
<dbReference type="EMBL" id="NAJO01000020">
    <property type="protein sequence ID" value="OQO04980.1"/>
    <property type="molecule type" value="Genomic_DNA"/>
</dbReference>
<gene>
    <name evidence="1" type="ORF">B0A48_07998</name>
</gene>